<protein>
    <submittedName>
        <fullName evidence="1">ABC transporter permease</fullName>
    </submittedName>
</protein>
<proteinExistence type="predicted"/>
<reference evidence="1" key="1">
    <citation type="submission" date="2019-04" db="EMBL/GenBank/DDBJ databases">
        <title>Microbes associate with the intestines of laboratory mice.</title>
        <authorList>
            <person name="Navarre W."/>
            <person name="Wong E."/>
            <person name="Huang K.C."/>
            <person name="Tropini C."/>
            <person name="Ng K."/>
            <person name="Yu B."/>
        </authorList>
    </citation>
    <scope>NUCLEOTIDE SEQUENCE</scope>
    <source>
        <strain evidence="1">NM86_A22</strain>
    </source>
</reference>
<sequence length="418" mass="44402">MEPLRIALRYLLAKRGSNVVSVISLISVTGVGVAAMAIVCVLSVFNGFAILAMSQTDTLTPDLRVDPLYGKVIDGIDSVTALISAVPHVRAVVPVLEERALAKCGSRQMPVRIKGVADNYANVTSIDRVVKSDGMFVLSDSVLGPVATLSVGSAVGLQVRPGVDSYVDIYVPRRRGRINPANPSASFLSGMFAVGGVFQADDAETDADLVLLPFGEAARLLDRNNAASAIEIGLEPGADADNVADVLRERLGNTLSVSTRRQQQQTSMRMIAIEKWITFAMLAFILTIASFNIISTLSMMVIEKTDNIRTLYAMGATRSFIGSIFRYEGWLISLAGGAGGVVAGVVLCLMQQWFGFIKLGGDHQVMVTDVYPVRVEVVDILVVLLLVAAIGWITSAVAAAFSRHRLGLSSAGSHCSGG</sequence>
<evidence type="ECO:0000313" key="1">
    <source>
        <dbReference type="EMBL" id="THG47939.1"/>
    </source>
</evidence>
<gene>
    <name evidence="1" type="ORF">E5990_07550</name>
</gene>
<accession>A0AC61S4K5</accession>
<evidence type="ECO:0000313" key="2">
    <source>
        <dbReference type="Proteomes" id="UP000305401"/>
    </source>
</evidence>
<name>A0AC61S4K5_9BACT</name>
<dbReference type="Proteomes" id="UP000305401">
    <property type="component" value="Unassembled WGS sequence"/>
</dbReference>
<dbReference type="EMBL" id="SSTG01000092">
    <property type="protein sequence ID" value="THG47939.1"/>
    <property type="molecule type" value="Genomic_DNA"/>
</dbReference>
<keyword evidence="2" id="KW-1185">Reference proteome</keyword>
<comment type="caution">
    <text evidence="1">The sequence shown here is derived from an EMBL/GenBank/DDBJ whole genome shotgun (WGS) entry which is preliminary data.</text>
</comment>
<organism evidence="1 2">
    <name type="scientific">Muribaculum caecicola</name>
    <dbReference type="NCBI Taxonomy" id="3038144"/>
    <lineage>
        <taxon>Bacteria</taxon>
        <taxon>Pseudomonadati</taxon>
        <taxon>Bacteroidota</taxon>
        <taxon>Bacteroidia</taxon>
        <taxon>Bacteroidales</taxon>
        <taxon>Muribaculaceae</taxon>
        <taxon>Muribaculum</taxon>
    </lineage>
</organism>